<dbReference type="Proteomes" id="UP000038045">
    <property type="component" value="Unplaced"/>
</dbReference>
<evidence type="ECO:0000313" key="4">
    <source>
        <dbReference type="WBParaSite" id="PTRK_0001632800.1"/>
    </source>
</evidence>
<name>A0A0N5A3X4_PARTI</name>
<dbReference type="AlphaFoldDB" id="A0A0N5A3X4"/>
<evidence type="ECO:0000256" key="1">
    <source>
        <dbReference type="SAM" id="Coils"/>
    </source>
</evidence>
<feature type="compositionally biased region" description="Low complexity" evidence="2">
    <location>
        <begin position="1"/>
        <end position="17"/>
    </location>
</feature>
<proteinExistence type="predicted"/>
<feature type="coiled-coil region" evidence="1">
    <location>
        <begin position="271"/>
        <end position="298"/>
    </location>
</feature>
<sequence>MSNTSFSSRISSPLSLSEGKHKKNSDKENGSVKSFRQDSVASTMVSLPRLDTHNKRAVNNEAVKRWGRAERRLTIVSFPKILNERKKRYELEREAKAFKDRKERFLESLKDVPKGSIKVEKPPNYFNSFSHLYFDVLPYINLSTPDEMNIDSKKYISTFKQYYDNYQNIEDLRKCYFDNYNINVIRKRQFIELEDKIEKNEVITQNCKDITDNLNENELICSFNNMTDQFANLAFKLCHLSSIRESKNIRSMIEEENKIIQSIAVIQNENEKKIDHQLNDIEYQIKEAEKDIDKILKLLNND</sequence>
<feature type="compositionally biased region" description="Polar residues" evidence="2">
    <location>
        <begin position="31"/>
        <end position="40"/>
    </location>
</feature>
<evidence type="ECO:0000313" key="3">
    <source>
        <dbReference type="Proteomes" id="UP000038045"/>
    </source>
</evidence>
<organism evidence="3 4">
    <name type="scientific">Parastrongyloides trichosuri</name>
    <name type="common">Possum-specific nematode worm</name>
    <dbReference type="NCBI Taxonomy" id="131310"/>
    <lineage>
        <taxon>Eukaryota</taxon>
        <taxon>Metazoa</taxon>
        <taxon>Ecdysozoa</taxon>
        <taxon>Nematoda</taxon>
        <taxon>Chromadorea</taxon>
        <taxon>Rhabditida</taxon>
        <taxon>Tylenchina</taxon>
        <taxon>Panagrolaimomorpha</taxon>
        <taxon>Strongyloidoidea</taxon>
        <taxon>Strongyloididae</taxon>
        <taxon>Parastrongyloides</taxon>
    </lineage>
</organism>
<keyword evidence="3" id="KW-1185">Reference proteome</keyword>
<dbReference type="WBParaSite" id="PTRK_0001632800.1">
    <property type="protein sequence ID" value="PTRK_0001632800.1"/>
    <property type="gene ID" value="PTRK_0001632800"/>
</dbReference>
<reference evidence="4" key="1">
    <citation type="submission" date="2017-02" db="UniProtKB">
        <authorList>
            <consortium name="WormBaseParasite"/>
        </authorList>
    </citation>
    <scope>IDENTIFICATION</scope>
</reference>
<keyword evidence="1" id="KW-0175">Coiled coil</keyword>
<feature type="region of interest" description="Disordered" evidence="2">
    <location>
        <begin position="1"/>
        <end position="40"/>
    </location>
</feature>
<protein>
    <submittedName>
        <fullName evidence="4">Uncharacterized protein</fullName>
    </submittedName>
</protein>
<accession>A0A0N5A3X4</accession>
<evidence type="ECO:0000256" key="2">
    <source>
        <dbReference type="SAM" id="MobiDB-lite"/>
    </source>
</evidence>